<dbReference type="Proteomes" id="UP001500274">
    <property type="component" value="Unassembled WGS sequence"/>
</dbReference>
<keyword evidence="2" id="KW-1185">Reference proteome</keyword>
<organism evidence="1 2">
    <name type="scientific">Microbacterium binotii</name>
    <dbReference type="NCBI Taxonomy" id="462710"/>
    <lineage>
        <taxon>Bacteria</taxon>
        <taxon>Bacillati</taxon>
        <taxon>Actinomycetota</taxon>
        <taxon>Actinomycetes</taxon>
        <taxon>Micrococcales</taxon>
        <taxon>Microbacteriaceae</taxon>
        <taxon>Microbacterium</taxon>
    </lineage>
</organism>
<name>A0ABP6BL84_9MICO</name>
<protein>
    <submittedName>
        <fullName evidence="1">Uncharacterized protein</fullName>
    </submittedName>
</protein>
<evidence type="ECO:0000313" key="1">
    <source>
        <dbReference type="EMBL" id="GAA2576106.1"/>
    </source>
</evidence>
<proteinExistence type="predicted"/>
<comment type="caution">
    <text evidence="1">The sequence shown here is derived from an EMBL/GenBank/DDBJ whole genome shotgun (WGS) entry which is preliminary data.</text>
</comment>
<gene>
    <name evidence="1" type="ORF">GCM10009862_14220</name>
</gene>
<reference evidence="2" key="1">
    <citation type="journal article" date="2019" name="Int. J. Syst. Evol. Microbiol.">
        <title>The Global Catalogue of Microorganisms (GCM) 10K type strain sequencing project: providing services to taxonomists for standard genome sequencing and annotation.</title>
        <authorList>
            <consortium name="The Broad Institute Genomics Platform"/>
            <consortium name="The Broad Institute Genome Sequencing Center for Infectious Disease"/>
            <person name="Wu L."/>
            <person name="Ma J."/>
        </authorList>
    </citation>
    <scope>NUCLEOTIDE SEQUENCE [LARGE SCALE GENOMIC DNA]</scope>
    <source>
        <strain evidence="2">JCM 16365</strain>
    </source>
</reference>
<dbReference type="EMBL" id="BAAARI010000011">
    <property type="protein sequence ID" value="GAA2576106.1"/>
    <property type="molecule type" value="Genomic_DNA"/>
</dbReference>
<dbReference type="RefSeq" id="WP_344228122.1">
    <property type="nucleotide sequence ID" value="NZ_BAAARI010000011.1"/>
</dbReference>
<sequence length="112" mass="12005">MDVSWEIALGWRMGRQGLGDPTKSVADVLKRLLAIPAWSGDPAHVLAVRSAGGTLDAAHALLSSPDVVRTFAFGGATAFTTARAAADLLALRAAGRQWERRSWQSFYRLTPA</sequence>
<evidence type="ECO:0000313" key="2">
    <source>
        <dbReference type="Proteomes" id="UP001500274"/>
    </source>
</evidence>
<accession>A0ABP6BL84</accession>